<keyword evidence="3" id="KW-1185">Reference proteome</keyword>
<evidence type="ECO:0000313" key="2">
    <source>
        <dbReference type="EMBL" id="KIN10284.1"/>
    </source>
</evidence>
<organism evidence="2 3">
    <name type="scientific">Vibrio mytili</name>
    <dbReference type="NCBI Taxonomy" id="50718"/>
    <lineage>
        <taxon>Bacteria</taxon>
        <taxon>Pseudomonadati</taxon>
        <taxon>Pseudomonadota</taxon>
        <taxon>Gammaproteobacteria</taxon>
        <taxon>Vibrionales</taxon>
        <taxon>Vibrionaceae</taxon>
        <taxon>Vibrio</taxon>
    </lineage>
</organism>
<keyword evidence="1" id="KW-0812">Transmembrane</keyword>
<gene>
    <name evidence="2" type="ORF">SU60_14420</name>
</gene>
<evidence type="ECO:0000313" key="3">
    <source>
        <dbReference type="Proteomes" id="UP000031977"/>
    </source>
</evidence>
<keyword evidence="1" id="KW-1133">Transmembrane helix</keyword>
<proteinExistence type="predicted"/>
<evidence type="ECO:0000256" key="1">
    <source>
        <dbReference type="SAM" id="Phobius"/>
    </source>
</evidence>
<sequence length="63" mass="6855">MDKFTQVLKDFWNDEEGLTLLEYILGAALIVAALLSMDFWGALADKFGEVSSEIDGIEVNSGG</sequence>
<name>A0A0C3DFZ0_9VIBR</name>
<dbReference type="AlphaFoldDB" id="A0A0C3DFZ0"/>
<accession>A0A0C3DFZ0</accession>
<reference evidence="2 3" key="1">
    <citation type="submission" date="2015-01" db="EMBL/GenBank/DDBJ databases">
        <title>Draft genome of Vibrio mytili type strain CAIM 528.</title>
        <authorList>
            <person name="Gonzalez-Castillo A."/>
            <person name="Gomez-Gil B."/>
            <person name="Enciso-Ibarra J."/>
        </authorList>
    </citation>
    <scope>NUCLEOTIDE SEQUENCE [LARGE SCALE GENOMIC DNA]</scope>
    <source>
        <strain evidence="2 3">CAIM 528</strain>
    </source>
</reference>
<comment type="caution">
    <text evidence="2">The sequence shown here is derived from an EMBL/GenBank/DDBJ whole genome shotgun (WGS) entry which is preliminary data.</text>
</comment>
<dbReference type="Proteomes" id="UP000031977">
    <property type="component" value="Unassembled WGS sequence"/>
</dbReference>
<dbReference type="STRING" id="50718.SU60_14420"/>
<protein>
    <submittedName>
        <fullName evidence="2">Fimbrial protein</fullName>
    </submittedName>
</protein>
<keyword evidence="1" id="KW-0472">Membrane</keyword>
<dbReference type="EMBL" id="JXOK01000053">
    <property type="protein sequence ID" value="KIN10284.1"/>
    <property type="molecule type" value="Genomic_DNA"/>
</dbReference>
<feature type="transmembrane region" description="Helical" evidence="1">
    <location>
        <begin position="20"/>
        <end position="43"/>
    </location>
</feature>
<dbReference type="RefSeq" id="WP_041156127.1">
    <property type="nucleotide sequence ID" value="NZ_CBCRVP010000009.1"/>
</dbReference>